<sequence>MEEAIQILTAQKIRELLTLCGIGDRSDEPIKQHILGISGFGEYSAAVGRVAGVLTHILVRETRLSAGIKDIPANELRGSYRALSFAEKRGRVDYAGMDGPSTKKRKRGKKGSNANKSPNERSSQKDSDAASPGKTEHSNTYAVATDKPLSAGEPKVGDTALAAHGEAYPTSNSSALPEVEAERHSALDSPSSATELVSCPDHQKEPDYPRLAAPGICPGSTFDINDAGCFTLLPSRLSSTPTLCASAMRIIETILMNCAKLNYALAKYGRQKKNVTITTKIEDIRSYVDQITQLRYADAIYAVKKDNALFASKAMQSRYNETAYWDIIMKGAKLLDPAKLPTAMGRLDDFTTVEKHATKTFMEEAGYGTSYANQRRCRRLWRRLFEIRNAGVDRILLYRTKEFDSFCIEYPNDTEPSLVEKVQQWDELYGPHIKQLENRVTKENEGDYAGKLWLSQSHVAARLDIHETSWNNSGNTWVSSAEETAFQSSGPHKASPDELGGLFGIQAAGGVNRNKSIFVTLLPKDESLLSVCPIIPVQEGDMLGVFAGMIRYSENFDAMYGIPGPGDKLWLDYSQVTGTLNLMRVTPPNGDANVSLRWELLEEGGKQESRMTWRVSVRAVRAINAFEELVRAAPQKEQYILHQSPAHAQRGFTK</sequence>
<comment type="caution">
    <text evidence="2">The sequence shown here is derived from an EMBL/GenBank/DDBJ whole genome shotgun (WGS) entry which is preliminary data.</text>
</comment>
<name>A0A401KR95_ASPAW</name>
<organism evidence="2 3">
    <name type="scientific">Aspergillus awamori</name>
    <name type="common">Black koji mold</name>
    <dbReference type="NCBI Taxonomy" id="105351"/>
    <lineage>
        <taxon>Eukaryota</taxon>
        <taxon>Fungi</taxon>
        <taxon>Dikarya</taxon>
        <taxon>Ascomycota</taxon>
        <taxon>Pezizomycotina</taxon>
        <taxon>Eurotiomycetes</taxon>
        <taxon>Eurotiomycetidae</taxon>
        <taxon>Eurotiales</taxon>
        <taxon>Aspergillaceae</taxon>
        <taxon>Aspergillus</taxon>
    </lineage>
</organism>
<protein>
    <submittedName>
        <fullName evidence="2">Uncharacterized protein</fullName>
    </submittedName>
</protein>
<dbReference type="EMBL" id="BDHI01000014">
    <property type="protein sequence ID" value="GCB21816.1"/>
    <property type="molecule type" value="Genomic_DNA"/>
</dbReference>
<dbReference type="Proteomes" id="UP000286921">
    <property type="component" value="Unassembled WGS sequence"/>
</dbReference>
<evidence type="ECO:0000313" key="2">
    <source>
        <dbReference type="EMBL" id="GCB21816.1"/>
    </source>
</evidence>
<feature type="region of interest" description="Disordered" evidence="1">
    <location>
        <begin position="168"/>
        <end position="201"/>
    </location>
</feature>
<feature type="compositionally biased region" description="Basic and acidic residues" evidence="1">
    <location>
        <begin position="118"/>
        <end position="128"/>
    </location>
</feature>
<keyword evidence="3" id="KW-1185">Reference proteome</keyword>
<proteinExistence type="predicted"/>
<feature type="region of interest" description="Disordered" evidence="1">
    <location>
        <begin position="93"/>
        <end position="156"/>
    </location>
</feature>
<accession>A0A401KR95</accession>
<reference evidence="2 3" key="1">
    <citation type="submission" date="2016-09" db="EMBL/GenBank/DDBJ databases">
        <title>Aspergillus awamori IFM 58123T.</title>
        <authorList>
            <person name="Kusuya Y."/>
            <person name="Shimizu M."/>
            <person name="Takahashi H."/>
            <person name="Yaguchi T."/>
        </authorList>
    </citation>
    <scope>NUCLEOTIDE SEQUENCE [LARGE SCALE GENOMIC DNA]</scope>
    <source>
        <strain evidence="2 3">IFM 58123</strain>
    </source>
</reference>
<dbReference type="STRING" id="105351.A0A401KR95"/>
<evidence type="ECO:0000313" key="3">
    <source>
        <dbReference type="Proteomes" id="UP000286921"/>
    </source>
</evidence>
<evidence type="ECO:0000256" key="1">
    <source>
        <dbReference type="SAM" id="MobiDB-lite"/>
    </source>
</evidence>
<dbReference type="AlphaFoldDB" id="A0A401KR95"/>
<gene>
    <name evidence="2" type="ORF">AAWM_04701</name>
</gene>